<evidence type="ECO:0000256" key="2">
    <source>
        <dbReference type="ARBA" id="ARBA00004123"/>
    </source>
</evidence>
<reference evidence="17 18" key="1">
    <citation type="journal article" date="2019" name="Mol. Ecol. Resour.">
        <title>Chromosome-level genome assembly of Triplophysa tibetana, a fish adapted to the harsh high-altitude environment of the Tibetan Plateau.</title>
        <authorList>
            <person name="Yang X."/>
            <person name="Liu H."/>
            <person name="Ma Z."/>
            <person name="Zou Y."/>
            <person name="Zou M."/>
            <person name="Mao Y."/>
            <person name="Li X."/>
            <person name="Wang H."/>
            <person name="Chen T."/>
            <person name="Wang W."/>
            <person name="Yang R."/>
        </authorList>
    </citation>
    <scope>NUCLEOTIDE SEQUENCE [LARGE SCALE GENOMIC DNA]</scope>
    <source>
        <strain evidence="17">TTIB1903HZAU</strain>
        <tissue evidence="17">Muscle</tissue>
    </source>
</reference>
<keyword evidence="8" id="KW-0217">Developmental protein</keyword>
<keyword evidence="14" id="KW-0325">Glycoprotein</keyword>
<evidence type="ECO:0000256" key="12">
    <source>
        <dbReference type="ARBA" id="ARBA00023128"/>
    </source>
</evidence>
<evidence type="ECO:0000256" key="14">
    <source>
        <dbReference type="ARBA" id="ARBA00023180"/>
    </source>
</evidence>
<evidence type="ECO:0000256" key="6">
    <source>
        <dbReference type="ARBA" id="ARBA00011308"/>
    </source>
</evidence>
<keyword evidence="9" id="KW-0964">Secreted</keyword>
<dbReference type="AlphaFoldDB" id="A0A5A9NV02"/>
<evidence type="ECO:0000256" key="1">
    <source>
        <dbReference type="ARBA" id="ARBA00003783"/>
    </source>
</evidence>
<evidence type="ECO:0000256" key="7">
    <source>
        <dbReference type="ARBA" id="ARBA00016593"/>
    </source>
</evidence>
<dbReference type="Pfam" id="PF06413">
    <property type="entry name" value="Neugrin"/>
    <property type="match status" value="1"/>
</dbReference>
<keyword evidence="10" id="KW-0732">Signal</keyword>
<evidence type="ECO:0000256" key="11">
    <source>
        <dbReference type="ARBA" id="ARBA00022782"/>
    </source>
</evidence>
<sequence>MVTPLRMGHLLASKLASLTGPAACQICRPASRKAYEWMSQRRSDSHPKQKQYEDMFEDDHDMDVVEAKLTSIISKERRQHKAVKFHKMKRQMNKPGAPERRLSWDAIEQIRYLKQESPEEWTLERLAEAFCVNSDVISRVLRGTFTPTPERKLNQDSKVLSTSGQLSLRDGKPEQSRLPLTDIITPAMLSPGNKGALATLSNRSLALKKDETGLMPSGGNIPLLSIVTSRLSTVQKATSNLQDLDDSLQKTFETDAGDTIKLEAEWDGVVLTEEELEQIAQTVREKPSSVEQKGCEFFDCDGNFLYRI</sequence>
<comment type="subunit">
    <text evidence="6">Forms a regulatory protein-RNA complex, consisting of RCC1L, NGRN, RPUSD3, RPUSD4, TRUB2, FASTKD2 and 16S mt-rRNA. Interacts with 16S mt-rRNA; this interaction is direct.</text>
</comment>
<keyword evidence="12" id="KW-0496">Mitochondrion</keyword>
<comment type="subcellular location">
    <subcellularLocation>
        <location evidence="3">Mitochondrion membrane</location>
    </subcellularLocation>
    <subcellularLocation>
        <location evidence="2">Nucleus</location>
    </subcellularLocation>
    <subcellularLocation>
        <location evidence="4">Secreted</location>
    </subcellularLocation>
</comment>
<evidence type="ECO:0000256" key="13">
    <source>
        <dbReference type="ARBA" id="ARBA00023136"/>
    </source>
</evidence>
<evidence type="ECO:0000256" key="16">
    <source>
        <dbReference type="ARBA" id="ARBA00029657"/>
    </source>
</evidence>
<name>A0A5A9NV02_9TELE</name>
<gene>
    <name evidence="17" type="ORF">E1301_Tti017501</name>
</gene>
<evidence type="ECO:0000313" key="17">
    <source>
        <dbReference type="EMBL" id="KAA0714034.1"/>
    </source>
</evidence>
<comment type="similarity">
    <text evidence="5">Belongs to the neugrin family.</text>
</comment>
<comment type="caution">
    <text evidence="17">The sequence shown here is derived from an EMBL/GenBank/DDBJ whole genome shotgun (WGS) entry which is preliminary data.</text>
</comment>
<evidence type="ECO:0000313" key="18">
    <source>
        <dbReference type="Proteomes" id="UP000324632"/>
    </source>
</evidence>
<dbReference type="PANTHER" id="PTHR13475">
    <property type="entry name" value="NEUGRIN"/>
    <property type="match status" value="1"/>
</dbReference>
<keyword evidence="13" id="KW-0472">Membrane</keyword>
<organism evidence="17 18">
    <name type="scientific">Triplophysa tibetana</name>
    <dbReference type="NCBI Taxonomy" id="1572043"/>
    <lineage>
        <taxon>Eukaryota</taxon>
        <taxon>Metazoa</taxon>
        <taxon>Chordata</taxon>
        <taxon>Craniata</taxon>
        <taxon>Vertebrata</taxon>
        <taxon>Euteleostomi</taxon>
        <taxon>Actinopterygii</taxon>
        <taxon>Neopterygii</taxon>
        <taxon>Teleostei</taxon>
        <taxon>Ostariophysi</taxon>
        <taxon>Cypriniformes</taxon>
        <taxon>Nemacheilidae</taxon>
        <taxon>Triplophysa</taxon>
    </lineage>
</organism>
<keyword evidence="18" id="KW-1185">Reference proteome</keyword>
<evidence type="ECO:0000256" key="15">
    <source>
        <dbReference type="ARBA" id="ARBA00023242"/>
    </source>
</evidence>
<dbReference type="GO" id="GO:0005576">
    <property type="term" value="C:extracellular region"/>
    <property type="evidence" value="ECO:0007669"/>
    <property type="project" value="UniProtKB-SubCell"/>
</dbReference>
<dbReference type="EMBL" id="SOYY01000012">
    <property type="protein sequence ID" value="KAA0714034.1"/>
    <property type="molecule type" value="Genomic_DNA"/>
</dbReference>
<comment type="function">
    <text evidence="1">Plays an essential role in mitochondrial ribosome biogenesis. As a component of a functional protein-RNA module, consisting of RCC1L, NGRN, RPUSD3, RPUSD4, TRUB2, FASTKD2 and 16S mitochondrial ribosomal RNA (16S mt-rRNA), controls 16S mt-rRNA abundance and is required for intra-mitochondrial translation of core subunits of the oxidative phosphorylation system.</text>
</comment>
<evidence type="ECO:0000256" key="5">
    <source>
        <dbReference type="ARBA" id="ARBA00008082"/>
    </source>
</evidence>
<dbReference type="PANTHER" id="PTHR13475:SF4">
    <property type="entry name" value="NEUGRIN"/>
    <property type="match status" value="1"/>
</dbReference>
<accession>A0A5A9NV02</accession>
<protein>
    <recommendedName>
        <fullName evidence="7">Neugrin</fullName>
    </recommendedName>
    <alternativeName>
        <fullName evidence="16">Neurite outgrowth-associated protein</fullName>
    </alternativeName>
</protein>
<evidence type="ECO:0000256" key="4">
    <source>
        <dbReference type="ARBA" id="ARBA00004613"/>
    </source>
</evidence>
<evidence type="ECO:0000256" key="9">
    <source>
        <dbReference type="ARBA" id="ARBA00022525"/>
    </source>
</evidence>
<evidence type="ECO:0000256" key="3">
    <source>
        <dbReference type="ARBA" id="ARBA00004325"/>
    </source>
</evidence>
<evidence type="ECO:0000256" key="10">
    <source>
        <dbReference type="ARBA" id="ARBA00022729"/>
    </source>
</evidence>
<keyword evidence="15" id="KW-0539">Nucleus</keyword>
<dbReference type="InterPro" id="IPR010487">
    <property type="entry name" value="NGRN/Rrg9"/>
</dbReference>
<dbReference type="GO" id="GO:0005634">
    <property type="term" value="C:nucleus"/>
    <property type="evidence" value="ECO:0007669"/>
    <property type="project" value="UniProtKB-SubCell"/>
</dbReference>
<dbReference type="Proteomes" id="UP000324632">
    <property type="component" value="Chromosome 12"/>
</dbReference>
<evidence type="ECO:0000256" key="8">
    <source>
        <dbReference type="ARBA" id="ARBA00022473"/>
    </source>
</evidence>
<dbReference type="GO" id="GO:0031966">
    <property type="term" value="C:mitochondrial membrane"/>
    <property type="evidence" value="ECO:0007669"/>
    <property type="project" value="UniProtKB-SubCell"/>
</dbReference>
<proteinExistence type="inferred from homology"/>
<keyword evidence="11" id="KW-0221">Differentiation</keyword>
<dbReference type="GO" id="GO:0030154">
    <property type="term" value="P:cell differentiation"/>
    <property type="evidence" value="ECO:0007669"/>
    <property type="project" value="UniProtKB-KW"/>
</dbReference>